<accession>A0A1G7QQZ3</accession>
<protein>
    <submittedName>
        <fullName evidence="2">Uncharacterized protein</fullName>
    </submittedName>
</protein>
<sequence length="58" mass="6259">MLETRGKRLAAGAGLLSGAVLTTTLLFVYQESRFRLVAPVAGLLDATITYYVLSKNVE</sequence>
<feature type="transmembrane region" description="Helical" evidence="1">
    <location>
        <begin position="36"/>
        <end position="53"/>
    </location>
</feature>
<name>A0A1G7QQZ3_9EURY</name>
<reference evidence="3" key="1">
    <citation type="submission" date="2016-10" db="EMBL/GenBank/DDBJ databases">
        <authorList>
            <person name="Varghese N."/>
            <person name="Submissions S."/>
        </authorList>
    </citation>
    <scope>NUCLEOTIDE SEQUENCE [LARGE SCALE GENOMIC DNA]</scope>
    <source>
        <strain evidence="3">IBRC-M 10760</strain>
    </source>
</reference>
<keyword evidence="1" id="KW-0812">Transmembrane</keyword>
<dbReference type="STRING" id="660518.SAMN05216218_11361"/>
<organism evidence="2 3">
    <name type="scientific">Halorientalis regularis</name>
    <dbReference type="NCBI Taxonomy" id="660518"/>
    <lineage>
        <taxon>Archaea</taxon>
        <taxon>Methanobacteriati</taxon>
        <taxon>Methanobacteriota</taxon>
        <taxon>Stenosarchaea group</taxon>
        <taxon>Halobacteria</taxon>
        <taxon>Halobacteriales</taxon>
        <taxon>Haloarculaceae</taxon>
        <taxon>Halorientalis</taxon>
    </lineage>
</organism>
<dbReference type="OrthoDB" id="383383at2157"/>
<evidence type="ECO:0000256" key="1">
    <source>
        <dbReference type="SAM" id="Phobius"/>
    </source>
</evidence>
<proteinExistence type="predicted"/>
<dbReference type="Proteomes" id="UP000199076">
    <property type="component" value="Unassembled WGS sequence"/>
</dbReference>
<dbReference type="RefSeq" id="WP_175452911.1">
    <property type="nucleotide sequence ID" value="NZ_FNBK01000013.1"/>
</dbReference>
<keyword evidence="1" id="KW-1133">Transmembrane helix</keyword>
<evidence type="ECO:0000313" key="3">
    <source>
        <dbReference type="Proteomes" id="UP000199076"/>
    </source>
</evidence>
<dbReference type="AlphaFoldDB" id="A0A1G7QQZ3"/>
<keyword evidence="3" id="KW-1185">Reference proteome</keyword>
<feature type="transmembrane region" description="Helical" evidence="1">
    <location>
        <begin position="9"/>
        <end position="30"/>
    </location>
</feature>
<evidence type="ECO:0000313" key="2">
    <source>
        <dbReference type="EMBL" id="SDG00957.1"/>
    </source>
</evidence>
<dbReference type="EMBL" id="FNBK01000013">
    <property type="protein sequence ID" value="SDG00957.1"/>
    <property type="molecule type" value="Genomic_DNA"/>
</dbReference>
<gene>
    <name evidence="2" type="ORF">SAMN05216218_11361</name>
</gene>
<keyword evidence="1" id="KW-0472">Membrane</keyword>